<proteinExistence type="predicted"/>
<evidence type="ECO:0000256" key="12">
    <source>
        <dbReference type="ARBA" id="ARBA00023012"/>
    </source>
</evidence>
<evidence type="ECO:0000256" key="13">
    <source>
        <dbReference type="ARBA" id="ARBA00023136"/>
    </source>
</evidence>
<evidence type="ECO:0000256" key="11">
    <source>
        <dbReference type="ARBA" id="ARBA00022989"/>
    </source>
</evidence>
<dbReference type="CDD" id="cd00075">
    <property type="entry name" value="HATPase"/>
    <property type="match status" value="1"/>
</dbReference>
<dbReference type="PRINTS" id="PR00344">
    <property type="entry name" value="BCTRLSENSOR"/>
</dbReference>
<accession>A0A2U2EDM8</accession>
<dbReference type="GO" id="GO:0005524">
    <property type="term" value="F:ATP binding"/>
    <property type="evidence" value="ECO:0007669"/>
    <property type="project" value="UniProtKB-KW"/>
</dbReference>
<evidence type="ECO:0000256" key="3">
    <source>
        <dbReference type="ARBA" id="ARBA00012438"/>
    </source>
</evidence>
<keyword evidence="5" id="KW-0597">Phosphoprotein</keyword>
<evidence type="ECO:0000259" key="15">
    <source>
        <dbReference type="PROSITE" id="PS50109"/>
    </source>
</evidence>
<keyword evidence="4" id="KW-1003">Cell membrane</keyword>
<name>A0A2U2EDM8_9FIRM</name>
<evidence type="ECO:0000256" key="4">
    <source>
        <dbReference type="ARBA" id="ARBA00022475"/>
    </source>
</evidence>
<dbReference type="AlphaFoldDB" id="A0A2U2EDM8"/>
<keyword evidence="6" id="KW-0808">Transferase</keyword>
<evidence type="ECO:0000313" key="17">
    <source>
        <dbReference type="Proteomes" id="UP000245905"/>
    </source>
</evidence>
<organism evidence="16 17">
    <name type="scientific">Agathobacter rectalis</name>
    <dbReference type="NCBI Taxonomy" id="39491"/>
    <lineage>
        <taxon>Bacteria</taxon>
        <taxon>Bacillati</taxon>
        <taxon>Bacillota</taxon>
        <taxon>Clostridia</taxon>
        <taxon>Lachnospirales</taxon>
        <taxon>Lachnospiraceae</taxon>
        <taxon>Agathobacter</taxon>
    </lineage>
</organism>
<dbReference type="InterPro" id="IPR050398">
    <property type="entry name" value="HssS/ArlS-like"/>
</dbReference>
<dbReference type="InterPro" id="IPR003594">
    <property type="entry name" value="HATPase_dom"/>
</dbReference>
<dbReference type="EC" id="2.7.13.3" evidence="3"/>
<dbReference type="Gene3D" id="1.10.287.130">
    <property type="match status" value="1"/>
</dbReference>
<gene>
    <name evidence="16" type="ORF">LD38_15060</name>
</gene>
<feature type="domain" description="Histidine kinase" evidence="15">
    <location>
        <begin position="150"/>
        <end position="362"/>
    </location>
</feature>
<dbReference type="SUPFAM" id="SSF47384">
    <property type="entry name" value="Homodimeric domain of signal transducing histidine kinase"/>
    <property type="match status" value="1"/>
</dbReference>
<dbReference type="EMBL" id="JRFS01000042">
    <property type="protein sequence ID" value="PWE82577.1"/>
    <property type="molecule type" value="Genomic_DNA"/>
</dbReference>
<dbReference type="PANTHER" id="PTHR45528">
    <property type="entry name" value="SENSOR HISTIDINE KINASE CPXA"/>
    <property type="match status" value="1"/>
</dbReference>
<dbReference type="Gene3D" id="3.30.565.10">
    <property type="entry name" value="Histidine kinase-like ATPase, C-terminal domain"/>
    <property type="match status" value="1"/>
</dbReference>
<dbReference type="PANTHER" id="PTHR45528:SF1">
    <property type="entry name" value="SENSOR HISTIDINE KINASE CPXA"/>
    <property type="match status" value="1"/>
</dbReference>
<sequence length="362" mass="41564">MNKYRKFVGIFLCIELILIVISNVLFFIMAHINEPEIRRTQETTGTIYKVIYTQTDHKTLILMNVGMGIMFLLSVFLVMYIGKKILKPFHRMMSLTEELAKGNLSVPIKAEKSKFFGRFLWGMDMLRDNLESSREKELELQKEKKTLILSLAHDLKTPLSAIRLYNKALSENLYDTPEKRAQVYAGIDKNVTEMEEYVTKIMAASREEFLNLTVEMGEVYLSSVMEYINAYYTDKLSNLHTAFEVESYLDCLLCGDSNRLIEVLQNIMENALKYGDGKYITISFSTEEDCCLITVKNSGCTLKEDELPHLFASFYRGSNVGNAKGSGLGLYICRQLMHMMDGEIFAEIKENEFFATVVIHKV</sequence>
<evidence type="ECO:0000256" key="9">
    <source>
        <dbReference type="ARBA" id="ARBA00022777"/>
    </source>
</evidence>
<dbReference type="InterPro" id="IPR036097">
    <property type="entry name" value="HisK_dim/P_sf"/>
</dbReference>
<dbReference type="SUPFAM" id="SSF55874">
    <property type="entry name" value="ATPase domain of HSP90 chaperone/DNA topoisomerase II/histidine kinase"/>
    <property type="match status" value="1"/>
</dbReference>
<keyword evidence="11 14" id="KW-1133">Transmembrane helix</keyword>
<reference evidence="16 17" key="1">
    <citation type="submission" date="2014-09" db="EMBL/GenBank/DDBJ databases">
        <title>Butyrate-producing bacteria isolated from human gut.</title>
        <authorList>
            <person name="Zhang Q."/>
            <person name="Zhao L."/>
        </authorList>
    </citation>
    <scope>NUCLEOTIDE SEQUENCE [LARGE SCALE GENOMIC DNA]</scope>
    <source>
        <strain evidence="16 17">R22</strain>
    </source>
</reference>
<dbReference type="Gene3D" id="6.10.340.10">
    <property type="match status" value="1"/>
</dbReference>
<keyword evidence="9 16" id="KW-0418">Kinase</keyword>
<dbReference type="Pfam" id="PF02518">
    <property type="entry name" value="HATPase_c"/>
    <property type="match status" value="1"/>
</dbReference>
<dbReference type="SMART" id="SM00388">
    <property type="entry name" value="HisKA"/>
    <property type="match status" value="1"/>
</dbReference>
<dbReference type="CDD" id="cd00082">
    <property type="entry name" value="HisKA"/>
    <property type="match status" value="1"/>
</dbReference>
<evidence type="ECO:0000256" key="1">
    <source>
        <dbReference type="ARBA" id="ARBA00000085"/>
    </source>
</evidence>
<dbReference type="PROSITE" id="PS50109">
    <property type="entry name" value="HIS_KIN"/>
    <property type="match status" value="1"/>
</dbReference>
<dbReference type="RefSeq" id="WP_109258724.1">
    <property type="nucleotide sequence ID" value="NZ_JRFS01000042.1"/>
</dbReference>
<dbReference type="GO" id="GO:0000155">
    <property type="term" value="F:phosphorelay sensor kinase activity"/>
    <property type="evidence" value="ECO:0007669"/>
    <property type="project" value="InterPro"/>
</dbReference>
<dbReference type="InterPro" id="IPR003661">
    <property type="entry name" value="HisK_dim/P_dom"/>
</dbReference>
<evidence type="ECO:0000313" key="16">
    <source>
        <dbReference type="EMBL" id="PWE82577.1"/>
    </source>
</evidence>
<comment type="caution">
    <text evidence="16">The sequence shown here is derived from an EMBL/GenBank/DDBJ whole genome shotgun (WGS) entry which is preliminary data.</text>
</comment>
<keyword evidence="13 14" id="KW-0472">Membrane</keyword>
<keyword evidence="10" id="KW-0067">ATP-binding</keyword>
<comment type="catalytic activity">
    <reaction evidence="1">
        <text>ATP + protein L-histidine = ADP + protein N-phospho-L-histidine.</text>
        <dbReference type="EC" id="2.7.13.3"/>
    </reaction>
</comment>
<feature type="transmembrane region" description="Helical" evidence="14">
    <location>
        <begin position="7"/>
        <end position="32"/>
    </location>
</feature>
<comment type="subcellular location">
    <subcellularLocation>
        <location evidence="2">Cell membrane</location>
        <topology evidence="2">Multi-pass membrane protein</topology>
    </subcellularLocation>
</comment>
<dbReference type="GO" id="GO:0005886">
    <property type="term" value="C:plasma membrane"/>
    <property type="evidence" value="ECO:0007669"/>
    <property type="project" value="UniProtKB-SubCell"/>
</dbReference>
<evidence type="ECO:0000256" key="7">
    <source>
        <dbReference type="ARBA" id="ARBA00022692"/>
    </source>
</evidence>
<dbReference type="InterPro" id="IPR005467">
    <property type="entry name" value="His_kinase_dom"/>
</dbReference>
<dbReference type="Proteomes" id="UP000245905">
    <property type="component" value="Unassembled WGS sequence"/>
</dbReference>
<dbReference type="SMART" id="SM00387">
    <property type="entry name" value="HATPase_c"/>
    <property type="match status" value="1"/>
</dbReference>
<keyword evidence="12" id="KW-0902">Two-component regulatory system</keyword>
<keyword evidence="7 14" id="KW-0812">Transmembrane</keyword>
<evidence type="ECO:0000256" key="8">
    <source>
        <dbReference type="ARBA" id="ARBA00022741"/>
    </source>
</evidence>
<dbReference type="InterPro" id="IPR036890">
    <property type="entry name" value="HATPase_C_sf"/>
</dbReference>
<protein>
    <recommendedName>
        <fullName evidence="3">histidine kinase</fullName>
        <ecNumber evidence="3">2.7.13.3</ecNumber>
    </recommendedName>
</protein>
<evidence type="ECO:0000256" key="10">
    <source>
        <dbReference type="ARBA" id="ARBA00022840"/>
    </source>
</evidence>
<keyword evidence="8" id="KW-0547">Nucleotide-binding</keyword>
<evidence type="ECO:0000256" key="6">
    <source>
        <dbReference type="ARBA" id="ARBA00022679"/>
    </source>
</evidence>
<dbReference type="InterPro" id="IPR004358">
    <property type="entry name" value="Sig_transdc_His_kin-like_C"/>
</dbReference>
<feature type="transmembrane region" description="Helical" evidence="14">
    <location>
        <begin position="61"/>
        <end position="82"/>
    </location>
</feature>
<evidence type="ECO:0000256" key="14">
    <source>
        <dbReference type="SAM" id="Phobius"/>
    </source>
</evidence>
<evidence type="ECO:0000256" key="2">
    <source>
        <dbReference type="ARBA" id="ARBA00004651"/>
    </source>
</evidence>
<evidence type="ECO:0000256" key="5">
    <source>
        <dbReference type="ARBA" id="ARBA00022553"/>
    </source>
</evidence>
<dbReference type="Pfam" id="PF00512">
    <property type="entry name" value="HisKA"/>
    <property type="match status" value="1"/>
</dbReference>